<gene>
    <name evidence="1" type="ORF">CY0110_09236</name>
</gene>
<protein>
    <recommendedName>
        <fullName evidence="3">EboA domain-containing protein</fullName>
    </recommendedName>
</protein>
<dbReference type="InterPro" id="IPR047715">
    <property type="entry name" value="EboA_dom"/>
</dbReference>
<keyword evidence="2" id="KW-1185">Reference proteome</keyword>
<dbReference type="InterPro" id="IPR047716">
    <property type="entry name" value="EboA"/>
</dbReference>
<evidence type="ECO:0008006" key="3">
    <source>
        <dbReference type="Google" id="ProtNLM"/>
    </source>
</evidence>
<evidence type="ECO:0000313" key="1">
    <source>
        <dbReference type="EMBL" id="EAZ89542.1"/>
    </source>
</evidence>
<dbReference type="RefSeq" id="WP_008277380.1">
    <property type="nucleotide sequence ID" value="NZ_AAXW01000042.1"/>
</dbReference>
<dbReference type="AlphaFoldDB" id="A3IVH0"/>
<dbReference type="EMBL" id="AAXW01000042">
    <property type="protein sequence ID" value="EAZ89542.1"/>
    <property type="molecule type" value="Genomic_DNA"/>
</dbReference>
<reference evidence="1 2" key="1">
    <citation type="submission" date="2007-03" db="EMBL/GenBank/DDBJ databases">
        <authorList>
            <person name="Stal L."/>
            <person name="Ferriera S."/>
            <person name="Johnson J."/>
            <person name="Kravitz S."/>
            <person name="Beeson K."/>
            <person name="Sutton G."/>
            <person name="Rogers Y.-H."/>
            <person name="Friedman R."/>
            <person name="Frazier M."/>
            <person name="Venter J.C."/>
        </authorList>
    </citation>
    <scope>NUCLEOTIDE SEQUENCE [LARGE SCALE GENOMIC DNA]</scope>
    <source>
        <strain evidence="1 2">CCY0110</strain>
    </source>
</reference>
<dbReference type="OrthoDB" id="325673at2"/>
<dbReference type="eggNOG" id="COG1082">
    <property type="taxonomic scope" value="Bacteria"/>
</dbReference>
<dbReference type="NCBIfam" id="NF035937">
    <property type="entry name" value="EboA_family"/>
    <property type="match status" value="1"/>
</dbReference>
<name>A3IVH0_9CHRO</name>
<sequence>MIASIQHPTKTPQTKSIINYLQSCLEKQLNKSALTWLHWTIEKLSENQSQQTLFIGFSQTARQVGKANLSLSQEELAIAHQLRSGWMPGHWTVDQTVRTLLLLNFHKEDADDYLASVEKLFSAADVAEQIALYQSLPVLPYPEQFKARAIEGLRTNMVTVFNAIALHNPYPADYFEEAAWNQMVLKALFVESHLSQIQGLDSRVNAKLAKMLSDYAHERWSAGRSVNPQLWRGMGSFTEGQILADLEKVLKEGERFEQQAAALACFGGSAEAQILLNIVPTIKQEIEQGQLTWDGFSRTHL</sequence>
<dbReference type="Proteomes" id="UP000003781">
    <property type="component" value="Unassembled WGS sequence"/>
</dbReference>
<comment type="caution">
    <text evidence="1">The sequence shown here is derived from an EMBL/GenBank/DDBJ whole genome shotgun (WGS) entry which is preliminary data.</text>
</comment>
<dbReference type="NCBIfam" id="NF035938">
    <property type="entry name" value="EboA_domain"/>
    <property type="match status" value="1"/>
</dbReference>
<accession>A3IVH0</accession>
<proteinExistence type="predicted"/>
<evidence type="ECO:0000313" key="2">
    <source>
        <dbReference type="Proteomes" id="UP000003781"/>
    </source>
</evidence>
<organism evidence="1 2">
    <name type="scientific">Crocosphaera chwakensis CCY0110</name>
    <dbReference type="NCBI Taxonomy" id="391612"/>
    <lineage>
        <taxon>Bacteria</taxon>
        <taxon>Bacillati</taxon>
        <taxon>Cyanobacteriota</taxon>
        <taxon>Cyanophyceae</taxon>
        <taxon>Oscillatoriophycideae</taxon>
        <taxon>Chroococcales</taxon>
        <taxon>Aphanothecaceae</taxon>
        <taxon>Crocosphaera</taxon>
        <taxon>Crocosphaera chwakensis</taxon>
    </lineage>
</organism>